<dbReference type="PANTHER" id="PTHR16071">
    <property type="entry name" value="CHROMOSOME 1 OPEN READING FRAME 112"/>
    <property type="match status" value="1"/>
</dbReference>
<dbReference type="OrthoDB" id="6088000at2759"/>
<dbReference type="RefSeq" id="XP_015521491.1">
    <property type="nucleotide sequence ID" value="XM_015666005.2"/>
</dbReference>
<reference evidence="3" key="1">
    <citation type="submission" date="2025-08" db="UniProtKB">
        <authorList>
            <consortium name="RefSeq"/>
        </authorList>
    </citation>
    <scope>IDENTIFICATION</scope>
    <source>
        <tissue evidence="3">Thorax and Abdomen</tissue>
    </source>
</reference>
<sequence length="868" mass="98077">MGSQRLGSLSQTSDGCFSVDERNFQALLPRLKDFLRETDRRVQLTAIRTLLGPCMAICSPNLLGETILDDATPVARRLFFETVDEVDGLVASATFDVLDDVRGKLECCEDLMECWTQCLVQLCKLGKLPALQVRAVLENVVDVIKRSFEHCKTSEEAYGVFFEKVNERLTTLFRKTNEVQKLFCHILERAIVFDNDAKSELSALAKAVSVSGDICLLIDGLDTKSMVECWKGFTKIAVIYCKDLKTFSPPCVAPHLASLADVVSSSVRTIVEEADQGYVERSIRLHKLLLKILHKLCGYYSGYLGNVAASAVLRLLVQLHRYSRSCLKMLDIQLEIVDSIEANFTSSIDQLLDTVITDSELKQALFTYQSNGTADDIGYYFLTVNVVNKLIASSSESERLWRKSPYDILEVAFTNVNLLQEELFAGELYLGNLPLYDATLIAICGLVASTRDEDFASLEILLLKNLLGGNLWCSLMAADVWCFVEKYASSDLCYNHLTYLLSVYEHLKNRNTSLEAVMLENLIFRLYVQSPCETKNRLIDKFETNKARFWKPLRRCISQSDKMFLYELTSLEVESIATTWETLHKQPSVANWSRLVNQLAIVGTFGQYQNEEIVRTLIEIWNFLGKSMDEFHGIHLHIITQLTAVLFEATLILQDRDKDHCAILSTLTSLVPQIAPCLRVRVSNYLKESTENFEKSGSKTEEALSNLYCSLLEDSNPRSREEALESLAHVTSASRKELALGIIDAVAGVPKVRDSVSFYLSRTPLDNLRGFTSPESFLRQLFQVYRRSTAGNHACTDHGESHREEKRRKLEAAPRTRPGTPEDIRYRIDRLSDDIDHILSRKQDLTEFSLNRLGVIANKIISSSHHEG</sequence>
<evidence type="ECO:0000313" key="3">
    <source>
        <dbReference type="RefSeq" id="XP_015521491.1"/>
    </source>
</evidence>
<evidence type="ECO:0000256" key="1">
    <source>
        <dbReference type="SAM" id="MobiDB-lite"/>
    </source>
</evidence>
<dbReference type="GeneID" id="107225480"/>
<keyword evidence="2" id="KW-1185">Reference proteome</keyword>
<feature type="compositionally biased region" description="Basic and acidic residues" evidence="1">
    <location>
        <begin position="795"/>
        <end position="822"/>
    </location>
</feature>
<name>A0A6J0C2I5_NEOLC</name>
<proteinExistence type="predicted"/>
<protein>
    <submittedName>
        <fullName evidence="3">Uncharacterized protein C1orf112 homolog</fullName>
    </submittedName>
</protein>
<dbReference type="PANTHER" id="PTHR16071:SF2">
    <property type="entry name" value="FIGNL1-INTERACTING REGULATOR OF RECOMBINATION AND MITOSIS"/>
    <property type="match status" value="1"/>
</dbReference>
<evidence type="ECO:0000313" key="2">
    <source>
        <dbReference type="Proteomes" id="UP000829291"/>
    </source>
</evidence>
<dbReference type="InterPro" id="IPR027902">
    <property type="entry name" value="DUF4487"/>
</dbReference>
<dbReference type="AlphaFoldDB" id="A0A6J0C2I5"/>
<dbReference type="Pfam" id="PF14868">
    <property type="entry name" value="DUF4487"/>
    <property type="match status" value="1"/>
</dbReference>
<dbReference type="KEGG" id="nlo:107225480"/>
<dbReference type="InParanoid" id="A0A6J0C2I5"/>
<organism evidence="3">
    <name type="scientific">Neodiprion lecontei</name>
    <name type="common">Redheaded pine sawfly</name>
    <dbReference type="NCBI Taxonomy" id="441921"/>
    <lineage>
        <taxon>Eukaryota</taxon>
        <taxon>Metazoa</taxon>
        <taxon>Ecdysozoa</taxon>
        <taxon>Arthropoda</taxon>
        <taxon>Hexapoda</taxon>
        <taxon>Insecta</taxon>
        <taxon>Pterygota</taxon>
        <taxon>Neoptera</taxon>
        <taxon>Endopterygota</taxon>
        <taxon>Hymenoptera</taxon>
        <taxon>Tenthredinoidea</taxon>
        <taxon>Diprionidae</taxon>
        <taxon>Diprioninae</taxon>
        <taxon>Neodiprion</taxon>
    </lineage>
</organism>
<dbReference type="Proteomes" id="UP000829291">
    <property type="component" value="Chromosome 2"/>
</dbReference>
<accession>A0A6J0C2I5</accession>
<feature type="region of interest" description="Disordered" evidence="1">
    <location>
        <begin position="792"/>
        <end position="822"/>
    </location>
</feature>
<gene>
    <name evidence="3" type="primary">LOC107225480</name>
</gene>